<dbReference type="Pfam" id="PF04615">
    <property type="entry name" value="Utp14"/>
    <property type="match status" value="1"/>
</dbReference>
<feature type="compositionally biased region" description="Basic and acidic residues" evidence="5">
    <location>
        <begin position="499"/>
        <end position="518"/>
    </location>
</feature>
<evidence type="ECO:0000256" key="1">
    <source>
        <dbReference type="ARBA" id="ARBA00004604"/>
    </source>
</evidence>
<comment type="subcellular location">
    <subcellularLocation>
        <location evidence="1">Nucleus</location>
        <location evidence="1">Nucleolus</location>
    </subcellularLocation>
</comment>
<dbReference type="Proteomes" id="UP000803884">
    <property type="component" value="Unassembled WGS sequence"/>
</dbReference>
<feature type="region of interest" description="Disordered" evidence="5">
    <location>
        <begin position="842"/>
        <end position="907"/>
    </location>
</feature>
<feature type="compositionally biased region" description="Basic and acidic residues" evidence="5">
    <location>
        <begin position="650"/>
        <end position="664"/>
    </location>
</feature>
<evidence type="ECO:0000313" key="6">
    <source>
        <dbReference type="EMBL" id="KAL1588723.1"/>
    </source>
</evidence>
<keyword evidence="3" id="KW-0539">Nucleus</keyword>
<name>A0AB34KZ81_9PEZI</name>
<evidence type="ECO:0000256" key="4">
    <source>
        <dbReference type="SAM" id="Coils"/>
    </source>
</evidence>
<feature type="compositionally biased region" description="Acidic residues" evidence="5">
    <location>
        <begin position="122"/>
        <end position="142"/>
    </location>
</feature>
<feature type="compositionally biased region" description="Acidic residues" evidence="5">
    <location>
        <begin position="221"/>
        <end position="251"/>
    </location>
</feature>
<feature type="compositionally biased region" description="Basic and acidic residues" evidence="5">
    <location>
        <begin position="579"/>
        <end position="595"/>
    </location>
</feature>
<feature type="compositionally biased region" description="Basic and acidic residues" evidence="5">
    <location>
        <begin position="73"/>
        <end position="91"/>
    </location>
</feature>
<feature type="compositionally biased region" description="Acidic residues" evidence="5">
    <location>
        <begin position="665"/>
        <end position="674"/>
    </location>
</feature>
<feature type="compositionally biased region" description="Acidic residues" evidence="5">
    <location>
        <begin position="565"/>
        <end position="578"/>
    </location>
</feature>
<protein>
    <submittedName>
        <fullName evidence="6">Uncharacterized protein</fullName>
    </submittedName>
</protein>
<feature type="compositionally biased region" description="Basic and acidic residues" evidence="5">
    <location>
        <begin position="525"/>
        <end position="558"/>
    </location>
</feature>
<feature type="compositionally biased region" description="Polar residues" evidence="5">
    <location>
        <begin position="780"/>
        <end position="800"/>
    </location>
</feature>
<feature type="region of interest" description="Disordered" evidence="5">
    <location>
        <begin position="456"/>
        <end position="814"/>
    </location>
</feature>
<reference evidence="6 7" key="1">
    <citation type="journal article" date="2020" name="Microbiol. Resour. Announc.">
        <title>Draft Genome Sequence of a Cladosporium Species Isolated from the Mesophotic Ascidian Didemnum maculosum.</title>
        <authorList>
            <person name="Gioti A."/>
            <person name="Siaperas R."/>
            <person name="Nikolaivits E."/>
            <person name="Le Goff G."/>
            <person name="Ouazzani J."/>
            <person name="Kotoulas G."/>
            <person name="Topakas E."/>
        </authorList>
    </citation>
    <scope>NUCLEOTIDE SEQUENCE [LARGE SCALE GENOMIC DNA]</scope>
    <source>
        <strain evidence="6 7">TM138-S3</strain>
    </source>
</reference>
<keyword evidence="4" id="KW-0175">Coiled coil</keyword>
<feature type="compositionally biased region" description="Basic and acidic residues" evidence="5">
    <location>
        <begin position="688"/>
        <end position="701"/>
    </location>
</feature>
<evidence type="ECO:0000256" key="2">
    <source>
        <dbReference type="ARBA" id="ARBA00022553"/>
    </source>
</evidence>
<proteinExistence type="predicted"/>
<accession>A0AB34KZ81</accession>
<feature type="compositionally biased region" description="Basic and acidic residues" evidence="5">
    <location>
        <begin position="894"/>
        <end position="903"/>
    </location>
</feature>
<comment type="caution">
    <text evidence="6">The sequence shown here is derived from an EMBL/GenBank/DDBJ whole genome shotgun (WGS) entry which is preliminary data.</text>
</comment>
<organism evidence="6 7">
    <name type="scientific">Cladosporium halotolerans</name>
    <dbReference type="NCBI Taxonomy" id="1052096"/>
    <lineage>
        <taxon>Eukaryota</taxon>
        <taxon>Fungi</taxon>
        <taxon>Dikarya</taxon>
        <taxon>Ascomycota</taxon>
        <taxon>Pezizomycotina</taxon>
        <taxon>Dothideomycetes</taxon>
        <taxon>Dothideomycetidae</taxon>
        <taxon>Cladosporiales</taxon>
        <taxon>Cladosporiaceae</taxon>
        <taxon>Cladosporium</taxon>
    </lineage>
</organism>
<feature type="compositionally biased region" description="Basic and acidic residues" evidence="5">
    <location>
        <begin position="740"/>
        <end position="751"/>
    </location>
</feature>
<feature type="region of interest" description="Disordered" evidence="5">
    <location>
        <begin position="1"/>
        <end position="286"/>
    </location>
</feature>
<feature type="region of interest" description="Disordered" evidence="5">
    <location>
        <begin position="301"/>
        <end position="328"/>
    </location>
</feature>
<feature type="compositionally biased region" description="Basic and acidic residues" evidence="5">
    <location>
        <begin position="710"/>
        <end position="720"/>
    </location>
</feature>
<dbReference type="RefSeq" id="XP_069231828.1">
    <property type="nucleotide sequence ID" value="XM_069370964.1"/>
</dbReference>
<dbReference type="GO" id="GO:0032040">
    <property type="term" value="C:small-subunit processome"/>
    <property type="evidence" value="ECO:0007669"/>
    <property type="project" value="InterPro"/>
</dbReference>
<keyword evidence="2" id="KW-0597">Phosphoprotein</keyword>
<feature type="compositionally biased region" description="Basic and acidic residues" evidence="5">
    <location>
        <begin position="252"/>
        <end position="278"/>
    </location>
</feature>
<dbReference type="EMBL" id="JAAQHG020000006">
    <property type="protein sequence ID" value="KAL1588723.1"/>
    <property type="molecule type" value="Genomic_DNA"/>
</dbReference>
<feature type="compositionally biased region" description="Acidic residues" evidence="5">
    <location>
        <begin position="100"/>
        <end position="112"/>
    </location>
</feature>
<dbReference type="GeneID" id="96003802"/>
<sequence length="975" mass="109168">MPPRIARSNASAAAPKTAKNKSKKRQLDAFAIASHDAPDKLRIRQHRLGESLGEHPRAKRRRLEDDDEDSEGEERIDSARMRQERSVDKRTGTGRKGGLDNEDVEFGSDSEGNEWTMGGLGSEEEDEEIDSDEAFGESDEERFDGWTFRGSKSTGKPKKKPATKKPKLDEDGDLDLNEDEEEEEEESDSDFGDEGVDLATMLDDYDEDNLGGKDKTKQDMGEESASDEESSEGDDEQSESSSDEEDDEPEDDERHARLQDFVEALDSKPADEKERITSGEDGGLTVDDLLADADLDKATMATFKPKRKSKAPQTLAAPLPKRQQDKIDREIATEKANEQLDRWRDTVMQNRRAEFLSFPLKRSDENEPIGKDKFVTTQEEKPRTELEESIQKIMEESGMASKKDGNAKIDDAEQDLLKAEELGTNKMPVEEVLRRRAELRRNRELLFREEAKAKRISKIKSKSYRRVHRKERERQAEKERQLLDPEGLGLPMDEDEKEVADRRRAEARMGAKHKDSKWAKSLKATNRDVWDEGAREGAIEQARRQEDLRKRVAGHDVSEGSSDGMSDDDDDSEDDDNSSDLKKLEKLRKSDDAPEKGIGAMKFMKDADARRKAKNDEALDELRREMGGAQSDEEEQEESLGRAIFGPAETKNEKAEPKPKRPEMEEGDLSEDEDDRPRDAPKPAVAETQDRRQAKSKKSDKASGPLAKAQTKDRRAKEDSPEAEDQPNPWLAGPTKTKKSKADKQSQRDDDATLVSLDQPSKSSNKQKKAAAASTDKSEANGTAAPSTNGWQTVPYNNDAASDDEPETDNPILSAADQKAALYARAFAGDDVKAAFDLEKADQAASEDEKEVSTAMPGWGSWAGAGLSKSAKKTAARARHNPLHKTKLPGGVKQDARKDRKLDNVIVSEKSDRKGKKYLAPVLPHGFEKGEEYERSLRQPIGKEWGTKEVVQRNTRPRVVTRPGKIIEAMERPMV</sequence>
<dbReference type="PANTHER" id="PTHR14150">
    <property type="entry name" value="U3 SMALL NUCLEOLAR RNA-ASSOCIATED PROTEIN 14"/>
    <property type="match status" value="1"/>
</dbReference>
<feature type="compositionally biased region" description="Acidic residues" evidence="5">
    <location>
        <begin position="170"/>
        <end position="196"/>
    </location>
</feature>
<evidence type="ECO:0000256" key="3">
    <source>
        <dbReference type="ARBA" id="ARBA00023242"/>
    </source>
</evidence>
<feature type="compositionally biased region" description="Basic and acidic residues" evidence="5">
    <location>
        <begin position="36"/>
        <end position="56"/>
    </location>
</feature>
<feature type="compositionally biased region" description="Basic and acidic residues" evidence="5">
    <location>
        <begin position="210"/>
        <end position="220"/>
    </location>
</feature>
<feature type="compositionally biased region" description="Basic residues" evidence="5">
    <location>
        <begin position="155"/>
        <end position="165"/>
    </location>
</feature>
<gene>
    <name evidence="6" type="ORF">WHR41_02358</name>
</gene>
<feature type="region of interest" description="Disordered" evidence="5">
    <location>
        <begin position="363"/>
        <end position="387"/>
    </location>
</feature>
<dbReference type="AlphaFoldDB" id="A0AB34KZ81"/>
<evidence type="ECO:0000256" key="5">
    <source>
        <dbReference type="SAM" id="MobiDB-lite"/>
    </source>
</evidence>
<feature type="compositionally biased region" description="Basic residues" evidence="5">
    <location>
        <begin position="456"/>
        <end position="469"/>
    </location>
</feature>
<dbReference type="GO" id="GO:0006364">
    <property type="term" value="P:rRNA processing"/>
    <property type="evidence" value="ECO:0007669"/>
    <property type="project" value="InterPro"/>
</dbReference>
<feature type="compositionally biased region" description="Basic and acidic residues" evidence="5">
    <location>
        <begin position="603"/>
        <end position="626"/>
    </location>
</feature>
<feature type="coiled-coil region" evidence="4">
    <location>
        <begin position="402"/>
        <end position="449"/>
    </location>
</feature>
<evidence type="ECO:0000313" key="7">
    <source>
        <dbReference type="Proteomes" id="UP000803884"/>
    </source>
</evidence>
<keyword evidence="7" id="KW-1185">Reference proteome</keyword>
<feature type="compositionally biased region" description="Basic and acidic residues" evidence="5">
    <location>
        <begin position="470"/>
        <end position="483"/>
    </location>
</feature>
<dbReference type="InterPro" id="IPR006709">
    <property type="entry name" value="SSU_processome_Utp14"/>
</dbReference>
<feature type="compositionally biased region" description="Basic residues" evidence="5">
    <location>
        <begin position="870"/>
        <end position="887"/>
    </location>
</feature>
<dbReference type="PANTHER" id="PTHR14150:SF12">
    <property type="entry name" value="U3 SMALL NUCLEOLAR RNA-ASSOCIATED PROTEIN 14 HOMOLOG A"/>
    <property type="match status" value="1"/>
</dbReference>